<dbReference type="SUPFAM" id="SSF51735">
    <property type="entry name" value="NAD(P)-binding Rossmann-fold domains"/>
    <property type="match status" value="1"/>
</dbReference>
<dbReference type="AlphaFoldDB" id="A0A8J8SWF4"/>
<evidence type="ECO:0000313" key="13">
    <source>
        <dbReference type="EMBL" id="TNV73264.1"/>
    </source>
</evidence>
<evidence type="ECO:0000256" key="3">
    <source>
        <dbReference type="ARBA" id="ARBA00022692"/>
    </source>
</evidence>
<evidence type="ECO:0000256" key="8">
    <source>
        <dbReference type="ARBA" id="ARBA00023136"/>
    </source>
</evidence>
<comment type="similarity">
    <text evidence="2 12">Belongs to the short-chain dehydrogenases/reductases (SDR) family.</text>
</comment>
<dbReference type="PRINTS" id="PR00080">
    <property type="entry name" value="SDRFAMILY"/>
</dbReference>
<gene>
    <name evidence="13" type="ORF">FGO68_gene4627</name>
</gene>
<keyword evidence="4" id="KW-0521">NADP</keyword>
<keyword evidence="5" id="KW-1133">Transmembrane helix</keyword>
<evidence type="ECO:0000256" key="7">
    <source>
        <dbReference type="ARBA" id="ARBA00023098"/>
    </source>
</evidence>
<evidence type="ECO:0000313" key="14">
    <source>
        <dbReference type="Proteomes" id="UP000785679"/>
    </source>
</evidence>
<accession>A0A8J8SWF4</accession>
<comment type="subcellular location">
    <subcellularLocation>
        <location evidence="1">Membrane</location>
        <topology evidence="1">Multi-pass membrane protein</topology>
    </subcellularLocation>
</comment>
<dbReference type="PANTHER" id="PTHR24322:SF736">
    <property type="entry name" value="RETINOL DEHYDROGENASE 10"/>
    <property type="match status" value="1"/>
</dbReference>
<keyword evidence="7" id="KW-0443">Lipid metabolism</keyword>
<keyword evidence="3" id="KW-0812">Transmembrane</keyword>
<dbReference type="GO" id="GO:0052650">
    <property type="term" value="F:all-trans-retinol dehydrogenase (NADP+) activity"/>
    <property type="evidence" value="ECO:0007669"/>
    <property type="project" value="UniProtKB-ARBA"/>
</dbReference>
<comment type="caution">
    <text evidence="13">The sequence shown here is derived from an EMBL/GenBank/DDBJ whole genome shotgun (WGS) entry which is preliminary data.</text>
</comment>
<dbReference type="GO" id="GO:0016020">
    <property type="term" value="C:membrane"/>
    <property type="evidence" value="ECO:0007669"/>
    <property type="project" value="UniProtKB-SubCell"/>
</dbReference>
<dbReference type="InterPro" id="IPR036291">
    <property type="entry name" value="NAD(P)-bd_dom_sf"/>
</dbReference>
<dbReference type="Gene3D" id="3.40.50.720">
    <property type="entry name" value="NAD(P)-binding Rossmann-like Domain"/>
    <property type="match status" value="1"/>
</dbReference>
<dbReference type="EMBL" id="RRYP01019390">
    <property type="protein sequence ID" value="TNV73264.1"/>
    <property type="molecule type" value="Genomic_DNA"/>
</dbReference>
<evidence type="ECO:0000256" key="4">
    <source>
        <dbReference type="ARBA" id="ARBA00022857"/>
    </source>
</evidence>
<reference evidence="13" key="1">
    <citation type="submission" date="2019-06" db="EMBL/GenBank/DDBJ databases">
        <authorList>
            <person name="Zheng W."/>
        </authorList>
    </citation>
    <scope>NUCLEOTIDE SEQUENCE</scope>
    <source>
        <strain evidence="13">QDHG01</strain>
    </source>
</reference>
<dbReference type="OrthoDB" id="311525at2759"/>
<organism evidence="13 14">
    <name type="scientific">Halteria grandinella</name>
    <dbReference type="NCBI Taxonomy" id="5974"/>
    <lineage>
        <taxon>Eukaryota</taxon>
        <taxon>Sar</taxon>
        <taxon>Alveolata</taxon>
        <taxon>Ciliophora</taxon>
        <taxon>Intramacronucleata</taxon>
        <taxon>Spirotrichea</taxon>
        <taxon>Stichotrichia</taxon>
        <taxon>Sporadotrichida</taxon>
        <taxon>Halteriidae</taxon>
        <taxon>Halteria</taxon>
    </lineage>
</organism>
<dbReference type="InterPro" id="IPR002347">
    <property type="entry name" value="SDR_fam"/>
</dbReference>
<keyword evidence="8" id="KW-0472">Membrane</keyword>
<dbReference type="Proteomes" id="UP000785679">
    <property type="component" value="Unassembled WGS sequence"/>
</dbReference>
<keyword evidence="14" id="KW-1185">Reference proteome</keyword>
<dbReference type="FunFam" id="3.40.50.720:FF:000131">
    <property type="entry name" value="Short-chain dehydrogenase/reductase 3"/>
    <property type="match status" value="1"/>
</dbReference>
<evidence type="ECO:0000256" key="10">
    <source>
        <dbReference type="ARBA" id="ARBA00068717"/>
    </source>
</evidence>
<dbReference type="CDD" id="cd05339">
    <property type="entry name" value="17beta-HSDXI-like_SDR_c"/>
    <property type="match status" value="1"/>
</dbReference>
<evidence type="ECO:0000256" key="5">
    <source>
        <dbReference type="ARBA" id="ARBA00022989"/>
    </source>
</evidence>
<evidence type="ECO:0000256" key="11">
    <source>
        <dbReference type="ARBA" id="ARBA00082544"/>
    </source>
</evidence>
<keyword evidence="6" id="KW-0560">Oxidoreductase</keyword>
<protein>
    <recommendedName>
        <fullName evidence="10">Short-chain dehydrogenase/reductase 3</fullName>
    </recommendedName>
    <alternativeName>
        <fullName evidence="11">Retinal short-chain dehydrogenase/reductase 1</fullName>
    </alternativeName>
</protein>
<evidence type="ECO:0000256" key="2">
    <source>
        <dbReference type="ARBA" id="ARBA00006484"/>
    </source>
</evidence>
<dbReference type="Pfam" id="PF00106">
    <property type="entry name" value="adh_short"/>
    <property type="match status" value="1"/>
</dbReference>
<name>A0A8J8SWF4_HALGN</name>
<evidence type="ECO:0000256" key="1">
    <source>
        <dbReference type="ARBA" id="ARBA00004141"/>
    </source>
</evidence>
<evidence type="ECO:0000256" key="6">
    <source>
        <dbReference type="ARBA" id="ARBA00023002"/>
    </source>
</evidence>
<dbReference type="PANTHER" id="PTHR24322">
    <property type="entry name" value="PKSB"/>
    <property type="match status" value="1"/>
</dbReference>
<evidence type="ECO:0000256" key="9">
    <source>
        <dbReference type="ARBA" id="ARBA00059620"/>
    </source>
</evidence>
<sequence>MLFKKWKKQFITKGGWKTPKSLFRIFIILWALYVYCKSKGWLPKKSLKGEHVFITGGGSGLGRYMAMEFAKLGCKVTITDVNIAGLEETKQMIAQQVGLSAQVHSTRCDVSDSAQVKQAADLARDVFGAVTILVNNAGIVQGKSFLDASEGMMRKVMEVNTLSHLWTIREFLPDMIKLNRGHVVSIASVAGVVGCPGLAEYSASKFGAFGIDECLRLEIKKMGKNIKTTCICPYYINTGMFDGVKSKWFLPILDQHWVVNRIVNAVRQEESVVLMPWNANAFFVLRGILPTFVSDYLFKICGAFDQMDDFKGRTQQKQTLV</sequence>
<dbReference type="PRINTS" id="PR00081">
    <property type="entry name" value="GDHRDH"/>
</dbReference>
<comment type="function">
    <text evidence="9">Catalyzes the reduction of all-trans-retinal to all-trans-retinol in the presence of NADPH.</text>
</comment>
<evidence type="ECO:0000256" key="12">
    <source>
        <dbReference type="RuleBase" id="RU000363"/>
    </source>
</evidence>
<proteinExistence type="inferred from homology"/>